<gene>
    <name evidence="6" type="ORF">EV668_0263</name>
</gene>
<comment type="subcellular location">
    <subcellularLocation>
        <location evidence="1">Membrane</location>
        <topology evidence="1">Multi-pass membrane protein</topology>
    </subcellularLocation>
</comment>
<reference evidence="6 7" key="1">
    <citation type="submission" date="2019-03" db="EMBL/GenBank/DDBJ databases">
        <title>Genomic Encyclopedia of Type Strains, Phase IV (KMG-IV): sequencing the most valuable type-strain genomes for metagenomic binning, comparative biology and taxonomic classification.</title>
        <authorList>
            <person name="Goeker M."/>
        </authorList>
    </citation>
    <scope>NUCLEOTIDE SEQUENCE [LARGE SCALE GENOMIC DNA]</scope>
    <source>
        <strain evidence="6 7">DSM 25903</strain>
    </source>
</reference>
<name>A0A4R7C846_9HYPH</name>
<feature type="transmembrane region" description="Helical" evidence="5">
    <location>
        <begin position="113"/>
        <end position="136"/>
    </location>
</feature>
<proteinExistence type="predicted"/>
<dbReference type="InterPro" id="IPR004254">
    <property type="entry name" value="AdipoR/HlyIII-related"/>
</dbReference>
<dbReference type="GO" id="GO:0016020">
    <property type="term" value="C:membrane"/>
    <property type="evidence" value="ECO:0007669"/>
    <property type="project" value="UniProtKB-SubCell"/>
</dbReference>
<dbReference type="Pfam" id="PF03006">
    <property type="entry name" value="HlyIII"/>
    <property type="match status" value="1"/>
</dbReference>
<dbReference type="EMBL" id="SNZR01000011">
    <property type="protein sequence ID" value="TDR93016.1"/>
    <property type="molecule type" value="Genomic_DNA"/>
</dbReference>
<sequence>MFDADGRPLHVAWRYSRAELIADGVVHAVGLVLALGGAAVLIALAALRLPAGEIAAVVVYAAGLVMLLAVSAAYNMWPISPTKWRLRRVDHASIFILIAATYTPFMTRVPSEGMALAVFVGVWVVAIGGAALKLALPGRFDRAAIAAYLLLGFSGVLAWETVAKALSTPTLVLMVVGGLTYAAGIVFHVWHGLRFQNAVWHGFVLVASAAFYSAVLVGVVLA</sequence>
<evidence type="ECO:0000256" key="1">
    <source>
        <dbReference type="ARBA" id="ARBA00004141"/>
    </source>
</evidence>
<feature type="transmembrane region" description="Helical" evidence="5">
    <location>
        <begin position="143"/>
        <end position="159"/>
    </location>
</feature>
<keyword evidence="4 5" id="KW-0472">Membrane</keyword>
<keyword evidence="2 5" id="KW-0812">Transmembrane</keyword>
<dbReference type="Proteomes" id="UP000295122">
    <property type="component" value="Unassembled WGS sequence"/>
</dbReference>
<feature type="transmembrane region" description="Helical" evidence="5">
    <location>
        <begin position="171"/>
        <end position="190"/>
    </location>
</feature>
<feature type="transmembrane region" description="Helical" evidence="5">
    <location>
        <begin position="20"/>
        <end position="48"/>
    </location>
</feature>
<keyword evidence="3 5" id="KW-1133">Transmembrane helix</keyword>
<accession>A0A4R7C846</accession>
<evidence type="ECO:0000313" key="6">
    <source>
        <dbReference type="EMBL" id="TDR93016.1"/>
    </source>
</evidence>
<evidence type="ECO:0000256" key="3">
    <source>
        <dbReference type="ARBA" id="ARBA00022989"/>
    </source>
</evidence>
<evidence type="ECO:0000256" key="4">
    <source>
        <dbReference type="ARBA" id="ARBA00023136"/>
    </source>
</evidence>
<evidence type="ECO:0000256" key="2">
    <source>
        <dbReference type="ARBA" id="ARBA00022692"/>
    </source>
</evidence>
<dbReference type="RefSeq" id="WP_133768052.1">
    <property type="nucleotide sequence ID" value="NZ_SNZR01000011.1"/>
</dbReference>
<feature type="transmembrane region" description="Helical" evidence="5">
    <location>
        <begin position="89"/>
        <end position="107"/>
    </location>
</feature>
<dbReference type="OrthoDB" id="9813689at2"/>
<organism evidence="6 7">
    <name type="scientific">Enterovirga rhinocerotis</name>
    <dbReference type="NCBI Taxonomy" id="1339210"/>
    <lineage>
        <taxon>Bacteria</taxon>
        <taxon>Pseudomonadati</taxon>
        <taxon>Pseudomonadota</taxon>
        <taxon>Alphaproteobacteria</taxon>
        <taxon>Hyphomicrobiales</taxon>
        <taxon>Methylobacteriaceae</taxon>
        <taxon>Enterovirga</taxon>
    </lineage>
</organism>
<feature type="transmembrane region" description="Helical" evidence="5">
    <location>
        <begin position="54"/>
        <end position="77"/>
    </location>
</feature>
<evidence type="ECO:0000313" key="7">
    <source>
        <dbReference type="Proteomes" id="UP000295122"/>
    </source>
</evidence>
<comment type="caution">
    <text evidence="6">The sequence shown here is derived from an EMBL/GenBank/DDBJ whole genome shotgun (WGS) entry which is preliminary data.</text>
</comment>
<keyword evidence="7" id="KW-1185">Reference proteome</keyword>
<evidence type="ECO:0000256" key="5">
    <source>
        <dbReference type="SAM" id="Phobius"/>
    </source>
</evidence>
<feature type="transmembrane region" description="Helical" evidence="5">
    <location>
        <begin position="202"/>
        <end position="221"/>
    </location>
</feature>
<dbReference type="AlphaFoldDB" id="A0A4R7C846"/>
<protein>
    <submittedName>
        <fullName evidence="6">Hemolysin III</fullName>
    </submittedName>
</protein>